<dbReference type="PANTHER" id="PTHR33124:SF65">
    <property type="entry name" value="BHLH DOMAIN-CONTAINING PROTEIN"/>
    <property type="match status" value="1"/>
</dbReference>
<dbReference type="FunCoup" id="A0A3Q7EGW3">
    <property type="interactions" value="42"/>
</dbReference>
<dbReference type="AlphaFoldDB" id="A0A3Q7EGW3"/>
<sequence>MGIISQQPLLSSPEFLNKCDLSDPLWTKVLEKGVYIRRRSCSWLCKKHNGARIMKRRVRVERSRRSSNEAEKNVKMLEKLIPNCEPLSSSMGLERLFRETADYIWALEMKVKVMKMIVNVLSTPDIN</sequence>
<dbReference type="InParanoid" id="A0A3Q7EGW3"/>
<dbReference type="Gramene" id="Solyc01g079270.1.1">
    <property type="protein sequence ID" value="Solyc01g079270.1.1.1"/>
    <property type="gene ID" value="Solyc01g079270.1"/>
</dbReference>
<dbReference type="PANTHER" id="PTHR33124">
    <property type="entry name" value="TRANSCRIPTION FACTOR IBH1-LIKE 1"/>
    <property type="match status" value="1"/>
</dbReference>
<proteinExistence type="predicted"/>
<evidence type="ECO:0000256" key="1">
    <source>
        <dbReference type="ARBA" id="ARBA00004123"/>
    </source>
</evidence>
<dbReference type="InterPro" id="IPR044549">
    <property type="entry name" value="bHLH_AtIBH1-like"/>
</dbReference>
<dbReference type="SMR" id="A0A3Q7EGW3"/>
<dbReference type="GO" id="GO:0005634">
    <property type="term" value="C:nucleus"/>
    <property type="evidence" value="ECO:0007669"/>
    <property type="project" value="UniProtKB-SubCell"/>
</dbReference>
<keyword evidence="6" id="KW-1185">Reference proteome</keyword>
<evidence type="ECO:0000256" key="2">
    <source>
        <dbReference type="ARBA" id="ARBA00023015"/>
    </source>
</evidence>
<dbReference type="STRING" id="4081.A0A3Q7EGW3"/>
<accession>A0A3Q7EGW3</accession>
<evidence type="ECO:0000256" key="3">
    <source>
        <dbReference type="ARBA" id="ARBA00023163"/>
    </source>
</evidence>
<keyword evidence="4" id="KW-0539">Nucleus</keyword>
<dbReference type="PaxDb" id="4081-Solyc01g079270.1.1"/>
<keyword evidence="3" id="KW-0804">Transcription</keyword>
<dbReference type="GO" id="GO:0006355">
    <property type="term" value="P:regulation of DNA-templated transcription"/>
    <property type="evidence" value="ECO:0007669"/>
    <property type="project" value="InterPro"/>
</dbReference>
<dbReference type="InterPro" id="IPR044660">
    <property type="entry name" value="IBH1-like"/>
</dbReference>
<keyword evidence="2" id="KW-0805">Transcription regulation</keyword>
<dbReference type="EnsemblPlants" id="Solyc01g079270.1.1">
    <property type="protein sequence ID" value="Solyc01g079270.1.1.1"/>
    <property type="gene ID" value="Solyc01g079270.1"/>
</dbReference>
<dbReference type="CDD" id="cd11444">
    <property type="entry name" value="bHLH_AtIBH1_like"/>
    <property type="match status" value="1"/>
</dbReference>
<evidence type="ECO:0000313" key="5">
    <source>
        <dbReference type="EnsemblPlants" id="Solyc01g079270.1.1.1"/>
    </source>
</evidence>
<dbReference type="Proteomes" id="UP000004994">
    <property type="component" value="Chromosome 1"/>
</dbReference>
<evidence type="ECO:0000313" key="6">
    <source>
        <dbReference type="Proteomes" id="UP000004994"/>
    </source>
</evidence>
<reference evidence="5" key="1">
    <citation type="journal article" date="2012" name="Nature">
        <title>The tomato genome sequence provides insights into fleshy fruit evolution.</title>
        <authorList>
            <consortium name="Tomato Genome Consortium"/>
        </authorList>
    </citation>
    <scope>NUCLEOTIDE SEQUENCE [LARGE SCALE GENOMIC DNA]</scope>
    <source>
        <strain evidence="5">cv. Heinz 1706</strain>
    </source>
</reference>
<reference evidence="5" key="2">
    <citation type="submission" date="2019-01" db="UniProtKB">
        <authorList>
            <consortium name="EnsemblPlants"/>
        </authorList>
    </citation>
    <scope>IDENTIFICATION</scope>
    <source>
        <strain evidence="5">cv. Heinz 1706</strain>
    </source>
</reference>
<protein>
    <recommendedName>
        <fullName evidence="7">BHLH domain-containing protein</fullName>
    </recommendedName>
</protein>
<organism evidence="5">
    <name type="scientific">Solanum lycopersicum</name>
    <name type="common">Tomato</name>
    <name type="synonym">Lycopersicon esculentum</name>
    <dbReference type="NCBI Taxonomy" id="4081"/>
    <lineage>
        <taxon>Eukaryota</taxon>
        <taxon>Viridiplantae</taxon>
        <taxon>Streptophyta</taxon>
        <taxon>Embryophyta</taxon>
        <taxon>Tracheophyta</taxon>
        <taxon>Spermatophyta</taxon>
        <taxon>Magnoliopsida</taxon>
        <taxon>eudicotyledons</taxon>
        <taxon>Gunneridae</taxon>
        <taxon>Pentapetalae</taxon>
        <taxon>asterids</taxon>
        <taxon>lamiids</taxon>
        <taxon>Solanales</taxon>
        <taxon>Solanaceae</taxon>
        <taxon>Solanoideae</taxon>
        <taxon>Solaneae</taxon>
        <taxon>Solanum</taxon>
        <taxon>Solanum subgen. Lycopersicon</taxon>
    </lineage>
</organism>
<evidence type="ECO:0000256" key="4">
    <source>
        <dbReference type="ARBA" id="ARBA00023242"/>
    </source>
</evidence>
<dbReference type="OMA" id="YIWALEM"/>
<comment type="subcellular location">
    <subcellularLocation>
        <location evidence="1">Nucleus</location>
    </subcellularLocation>
</comment>
<name>A0A3Q7EGW3_SOLLC</name>
<evidence type="ECO:0008006" key="7">
    <source>
        <dbReference type="Google" id="ProtNLM"/>
    </source>
</evidence>